<dbReference type="RefSeq" id="WP_310469930.1">
    <property type="nucleotide sequence ID" value="NZ_CP136522.1"/>
</dbReference>
<evidence type="ECO:0000259" key="4">
    <source>
        <dbReference type="PROSITE" id="PS50987"/>
    </source>
</evidence>
<dbReference type="EMBL" id="CP136522">
    <property type="protein sequence ID" value="WOT05669.1"/>
    <property type="molecule type" value="Genomic_DNA"/>
</dbReference>
<dbReference type="SUPFAM" id="SSF46785">
    <property type="entry name" value="Winged helix' DNA-binding domain"/>
    <property type="match status" value="1"/>
</dbReference>
<feature type="domain" description="HTH arsR-type" evidence="4">
    <location>
        <begin position="1"/>
        <end position="95"/>
    </location>
</feature>
<dbReference type="NCBIfam" id="NF033788">
    <property type="entry name" value="HTH_metalloreg"/>
    <property type="match status" value="1"/>
</dbReference>
<keyword evidence="1" id="KW-0805">Transcription regulation</keyword>
<dbReference type="PANTHER" id="PTHR43132:SF2">
    <property type="entry name" value="ARSENICAL RESISTANCE OPERON REPRESSOR ARSR-RELATED"/>
    <property type="match status" value="1"/>
</dbReference>
<dbReference type="InterPro" id="IPR036390">
    <property type="entry name" value="WH_DNA-bd_sf"/>
</dbReference>
<dbReference type="InterPro" id="IPR036388">
    <property type="entry name" value="WH-like_DNA-bd_sf"/>
</dbReference>
<keyword evidence="2" id="KW-0238">DNA-binding</keyword>
<protein>
    <submittedName>
        <fullName evidence="5">Metalloregulator ArsR/SmtB family transcription factor</fullName>
    </submittedName>
</protein>
<dbReference type="PANTHER" id="PTHR43132">
    <property type="entry name" value="ARSENICAL RESISTANCE OPERON REPRESSOR ARSR-RELATED"/>
    <property type="match status" value="1"/>
</dbReference>
<dbReference type="Proteomes" id="UP001529491">
    <property type="component" value="Chromosome"/>
</dbReference>
<sequence length="96" mass="10556">MDLEIAAKALKELGHPTRLAIFKRLVKAGPEGLAVGALQDELTIPNSTLSHHISSLVSASLISQNREGRTLYCQPDYDHLQAVINFLQDECCVDQK</sequence>
<name>A0ABZ0K1L6_9GAMM</name>
<dbReference type="SMART" id="SM00418">
    <property type="entry name" value="HTH_ARSR"/>
    <property type="match status" value="1"/>
</dbReference>
<accession>A0ABZ0K1L6</accession>
<evidence type="ECO:0000313" key="5">
    <source>
        <dbReference type="EMBL" id="WOT05669.1"/>
    </source>
</evidence>
<evidence type="ECO:0000256" key="2">
    <source>
        <dbReference type="ARBA" id="ARBA00023125"/>
    </source>
</evidence>
<dbReference type="CDD" id="cd00090">
    <property type="entry name" value="HTH_ARSR"/>
    <property type="match status" value="1"/>
</dbReference>
<dbReference type="Pfam" id="PF12840">
    <property type="entry name" value="HTH_20"/>
    <property type="match status" value="1"/>
</dbReference>
<dbReference type="InterPro" id="IPR001845">
    <property type="entry name" value="HTH_ArsR_DNA-bd_dom"/>
</dbReference>
<dbReference type="InterPro" id="IPR051011">
    <property type="entry name" value="Metal_resp_trans_reg"/>
</dbReference>
<proteinExistence type="predicted"/>
<dbReference type="InterPro" id="IPR011991">
    <property type="entry name" value="ArsR-like_HTH"/>
</dbReference>
<evidence type="ECO:0000256" key="3">
    <source>
        <dbReference type="ARBA" id="ARBA00023163"/>
    </source>
</evidence>
<reference evidence="5 6" key="1">
    <citation type="submission" date="2023-10" db="EMBL/GenBank/DDBJ databases">
        <title>Complete genome sequence of Shewanella sp. DAU334.</title>
        <authorList>
            <person name="Lee Y.-S."/>
            <person name="Jeong H.-R."/>
            <person name="Hwang E.-J."/>
            <person name="Choi Y.-L."/>
            <person name="Kim G.-D."/>
        </authorList>
    </citation>
    <scope>NUCLEOTIDE SEQUENCE [LARGE SCALE GENOMIC DNA]</scope>
    <source>
        <strain evidence="5 6">DAU334</strain>
    </source>
</reference>
<dbReference type="PROSITE" id="PS50987">
    <property type="entry name" value="HTH_ARSR_2"/>
    <property type="match status" value="1"/>
</dbReference>
<dbReference type="PRINTS" id="PR00778">
    <property type="entry name" value="HTHARSR"/>
</dbReference>
<evidence type="ECO:0000256" key="1">
    <source>
        <dbReference type="ARBA" id="ARBA00023015"/>
    </source>
</evidence>
<keyword evidence="6" id="KW-1185">Reference proteome</keyword>
<organism evidence="5 6">
    <name type="scientific">Shewanella youngdeokensis</name>
    <dbReference type="NCBI Taxonomy" id="2999068"/>
    <lineage>
        <taxon>Bacteria</taxon>
        <taxon>Pseudomonadati</taxon>
        <taxon>Pseudomonadota</taxon>
        <taxon>Gammaproteobacteria</taxon>
        <taxon>Alteromonadales</taxon>
        <taxon>Shewanellaceae</taxon>
        <taxon>Shewanella</taxon>
    </lineage>
</organism>
<gene>
    <name evidence="5" type="ORF">RGE70_02230</name>
</gene>
<keyword evidence="3" id="KW-0804">Transcription</keyword>
<evidence type="ECO:0000313" key="6">
    <source>
        <dbReference type="Proteomes" id="UP001529491"/>
    </source>
</evidence>
<dbReference type="Gene3D" id="1.10.10.10">
    <property type="entry name" value="Winged helix-like DNA-binding domain superfamily/Winged helix DNA-binding domain"/>
    <property type="match status" value="1"/>
</dbReference>